<dbReference type="GO" id="GO:0004553">
    <property type="term" value="F:hydrolase activity, hydrolyzing O-glycosyl compounds"/>
    <property type="evidence" value="ECO:0007669"/>
    <property type="project" value="InterPro"/>
</dbReference>
<gene>
    <name evidence="6" type="ORF">N7539_003708</name>
</gene>
<keyword evidence="2" id="KW-0472">Membrane</keyword>
<dbReference type="InterPro" id="IPR013320">
    <property type="entry name" value="ConA-like_dom_sf"/>
</dbReference>
<dbReference type="GO" id="GO:0005886">
    <property type="term" value="C:plasma membrane"/>
    <property type="evidence" value="ECO:0007669"/>
    <property type="project" value="UniProtKB-SubCell"/>
</dbReference>
<evidence type="ECO:0000256" key="3">
    <source>
        <dbReference type="SAM" id="MobiDB-lite"/>
    </source>
</evidence>
<feature type="signal peptide" evidence="4">
    <location>
        <begin position="1"/>
        <end position="26"/>
    </location>
</feature>
<dbReference type="GeneID" id="81623559"/>
<protein>
    <recommendedName>
        <fullName evidence="5">GH16 domain-containing protein</fullName>
    </recommendedName>
</protein>
<dbReference type="Gene3D" id="2.60.120.200">
    <property type="match status" value="1"/>
</dbReference>
<dbReference type="AlphaFoldDB" id="A0A9X0BXY4"/>
<evidence type="ECO:0000256" key="2">
    <source>
        <dbReference type="ARBA" id="ARBA00022475"/>
    </source>
</evidence>
<dbReference type="GO" id="GO:0005975">
    <property type="term" value="P:carbohydrate metabolic process"/>
    <property type="evidence" value="ECO:0007669"/>
    <property type="project" value="InterPro"/>
</dbReference>
<evidence type="ECO:0000256" key="1">
    <source>
        <dbReference type="ARBA" id="ARBA00004609"/>
    </source>
</evidence>
<keyword evidence="7" id="KW-1185">Reference proteome</keyword>
<feature type="compositionally biased region" description="Polar residues" evidence="3">
    <location>
        <begin position="388"/>
        <end position="402"/>
    </location>
</feature>
<name>A0A9X0BXY4_9EURO</name>
<feature type="chain" id="PRO_5040798173" description="GH16 domain-containing protein" evidence="4">
    <location>
        <begin position="27"/>
        <end position="497"/>
    </location>
</feature>
<dbReference type="PANTHER" id="PTHR38121">
    <property type="entry name" value="GH16 DOMAIN-CONTAINING PROTEIN"/>
    <property type="match status" value="1"/>
</dbReference>
<reference evidence="6" key="2">
    <citation type="journal article" date="2023" name="IMA Fungus">
        <title>Comparative genomic study of the Penicillium genus elucidates a diverse pangenome and 15 lateral gene transfer events.</title>
        <authorList>
            <person name="Petersen C."/>
            <person name="Sorensen T."/>
            <person name="Nielsen M.R."/>
            <person name="Sondergaard T.E."/>
            <person name="Sorensen J.L."/>
            <person name="Fitzpatrick D.A."/>
            <person name="Frisvad J.C."/>
            <person name="Nielsen K.L."/>
        </authorList>
    </citation>
    <scope>NUCLEOTIDE SEQUENCE</scope>
    <source>
        <strain evidence="6">IBT 30728</strain>
    </source>
</reference>
<evidence type="ECO:0000259" key="5">
    <source>
        <dbReference type="PROSITE" id="PS51762"/>
    </source>
</evidence>
<dbReference type="Proteomes" id="UP001148312">
    <property type="component" value="Unassembled WGS sequence"/>
</dbReference>
<proteinExistence type="predicted"/>
<evidence type="ECO:0000313" key="6">
    <source>
        <dbReference type="EMBL" id="KAJ5488818.1"/>
    </source>
</evidence>
<accession>A0A9X0BXY4</accession>
<keyword evidence="2" id="KW-1003">Cell membrane</keyword>
<reference evidence="6" key="1">
    <citation type="submission" date="2022-12" db="EMBL/GenBank/DDBJ databases">
        <authorList>
            <person name="Petersen C."/>
        </authorList>
    </citation>
    <scope>NUCLEOTIDE SEQUENCE</scope>
    <source>
        <strain evidence="6">IBT 30728</strain>
    </source>
</reference>
<dbReference type="InterPro" id="IPR000757">
    <property type="entry name" value="Beta-glucanase-like"/>
</dbReference>
<dbReference type="RefSeq" id="XP_056790851.1">
    <property type="nucleotide sequence ID" value="XM_056933310.1"/>
</dbReference>
<feature type="domain" description="GH16" evidence="5">
    <location>
        <begin position="158"/>
        <end position="388"/>
    </location>
</feature>
<dbReference type="SUPFAM" id="SSF49899">
    <property type="entry name" value="Concanavalin A-like lectins/glucanases"/>
    <property type="match status" value="1"/>
</dbReference>
<feature type="compositionally biased region" description="Basic residues" evidence="3">
    <location>
        <begin position="441"/>
        <end position="469"/>
    </location>
</feature>
<evidence type="ECO:0000313" key="7">
    <source>
        <dbReference type="Proteomes" id="UP001148312"/>
    </source>
</evidence>
<dbReference type="PROSITE" id="PS51762">
    <property type="entry name" value="GH16_2"/>
    <property type="match status" value="1"/>
</dbReference>
<dbReference type="PANTHER" id="PTHR38121:SF4">
    <property type="entry name" value="GH16 DOMAIN-CONTAINING PROTEIN-RELATED"/>
    <property type="match status" value="1"/>
</dbReference>
<sequence>MKPNALLARVLSFWILTVAVASSADADPQLNPSKQHSRGEVVNFNDCDCFTVAGPDPGYFQHYKLWDFRSIPGFRQARSNASFWDEQLLSARSSDWVEEDISNDDDEEVDNDESDSIDVLDGLASNTINSTDEDASPLNELEALWFFKHAFERDWVSQDWQRPSGPHAPITMINSKDNVYFAKNRQWLDKMSTYLILRTTRLRNYTSTAEIETKARNIYHCSLRVRFRILPSNLDEESSVPLSKNLPATNEDNPFPGACAGIFTYRERNCESDIELLTKDPPSRIHYANQPDYDAVNDRMIPGASTIKDIPVPWTSWSIHRLDWLAEISRWWVDDQQQDAKTYRVPNQPSWLMMNLWSDGSLWTGDLPIGGNVYMAVEYIELAFNVSQADDSSKDSPSTYQQPEEVKPLTTEKATSTTHEDGWPDEDSEPSAQIIDGALFKKCKKGRRGRKCRKNHKKKKKQGKKPKHPHHDEPRPSACERMCNIDEMDFANGDVEG</sequence>
<comment type="caution">
    <text evidence="6">The sequence shown here is derived from an EMBL/GenBank/DDBJ whole genome shotgun (WGS) entry which is preliminary data.</text>
</comment>
<feature type="region of interest" description="Disordered" evidence="3">
    <location>
        <begin position="388"/>
        <end position="481"/>
    </location>
</feature>
<comment type="subcellular location">
    <subcellularLocation>
        <location evidence="1">Cell membrane</location>
        <topology evidence="1">Lipid-anchor</topology>
        <topology evidence="1">GPI-anchor</topology>
    </subcellularLocation>
</comment>
<dbReference type="CDD" id="cd00413">
    <property type="entry name" value="Glyco_hydrolase_16"/>
    <property type="match status" value="1"/>
</dbReference>
<dbReference type="EMBL" id="JAPWDQ010000004">
    <property type="protein sequence ID" value="KAJ5488818.1"/>
    <property type="molecule type" value="Genomic_DNA"/>
</dbReference>
<keyword evidence="4" id="KW-0732">Signal</keyword>
<organism evidence="6 7">
    <name type="scientific">Penicillium diatomitis</name>
    <dbReference type="NCBI Taxonomy" id="2819901"/>
    <lineage>
        <taxon>Eukaryota</taxon>
        <taxon>Fungi</taxon>
        <taxon>Dikarya</taxon>
        <taxon>Ascomycota</taxon>
        <taxon>Pezizomycotina</taxon>
        <taxon>Eurotiomycetes</taxon>
        <taxon>Eurotiomycetidae</taxon>
        <taxon>Eurotiales</taxon>
        <taxon>Aspergillaceae</taxon>
        <taxon>Penicillium</taxon>
    </lineage>
</organism>
<evidence type="ECO:0000256" key="4">
    <source>
        <dbReference type="SAM" id="SignalP"/>
    </source>
</evidence>